<sequence>GREIPGSRGNKYFNHAWELPGVKELFDELKPSKKAPKWRNEERKLRAEVRRNMDGKYYGFDRNED</sequence>
<dbReference type="EMBL" id="NESQ01000039">
    <property type="protein sequence ID" value="PUU81805.1"/>
    <property type="molecule type" value="Genomic_DNA"/>
</dbReference>
<evidence type="ECO:0000313" key="1">
    <source>
        <dbReference type="EMBL" id="PUU81805.1"/>
    </source>
</evidence>
<accession>A0A2T7A2A8</accession>
<name>A0A2T7A2A8_TUBBO</name>
<dbReference type="OrthoDB" id="1739576at2759"/>
<feature type="non-terminal residue" evidence="1">
    <location>
        <position position="65"/>
    </location>
</feature>
<protein>
    <submittedName>
        <fullName evidence="1">Uncharacterized protein</fullName>
    </submittedName>
</protein>
<proteinExistence type="predicted"/>
<reference evidence="1 2" key="1">
    <citation type="submission" date="2017-04" db="EMBL/GenBank/DDBJ databases">
        <title>Draft genome sequence of Tuber borchii Vittad., a whitish edible truffle.</title>
        <authorList>
            <consortium name="DOE Joint Genome Institute"/>
            <person name="Murat C."/>
            <person name="Kuo A."/>
            <person name="Barry K.W."/>
            <person name="Clum A."/>
            <person name="Dockter R.B."/>
            <person name="Fauchery L."/>
            <person name="Iotti M."/>
            <person name="Kohler A."/>
            <person name="Labutti K."/>
            <person name="Lindquist E.A."/>
            <person name="Lipzen A."/>
            <person name="Ohm R.A."/>
            <person name="Wang M."/>
            <person name="Grigoriev I.V."/>
            <person name="Zambonelli A."/>
            <person name="Martin F.M."/>
        </authorList>
    </citation>
    <scope>NUCLEOTIDE SEQUENCE [LARGE SCALE GENOMIC DNA]</scope>
    <source>
        <strain evidence="1 2">Tbo3840</strain>
    </source>
</reference>
<dbReference type="STRING" id="42251.A0A2T7A2A8"/>
<dbReference type="Pfam" id="PF06246">
    <property type="entry name" value="Isy1"/>
    <property type="match status" value="1"/>
</dbReference>
<keyword evidence="2" id="KW-1185">Reference proteome</keyword>
<gene>
    <name evidence="1" type="ORF">B9Z19DRAFT_930885</name>
</gene>
<dbReference type="InterPro" id="IPR009360">
    <property type="entry name" value="Isy1"/>
</dbReference>
<feature type="non-terminal residue" evidence="1">
    <location>
        <position position="1"/>
    </location>
</feature>
<organism evidence="1 2">
    <name type="scientific">Tuber borchii</name>
    <name type="common">White truffle</name>
    <dbReference type="NCBI Taxonomy" id="42251"/>
    <lineage>
        <taxon>Eukaryota</taxon>
        <taxon>Fungi</taxon>
        <taxon>Dikarya</taxon>
        <taxon>Ascomycota</taxon>
        <taxon>Pezizomycotina</taxon>
        <taxon>Pezizomycetes</taxon>
        <taxon>Pezizales</taxon>
        <taxon>Tuberaceae</taxon>
        <taxon>Tuber</taxon>
    </lineage>
</organism>
<evidence type="ECO:0000313" key="2">
    <source>
        <dbReference type="Proteomes" id="UP000244722"/>
    </source>
</evidence>
<dbReference type="GO" id="GO:0000350">
    <property type="term" value="P:generation of catalytic spliceosome for second transesterification step"/>
    <property type="evidence" value="ECO:0007669"/>
    <property type="project" value="InterPro"/>
</dbReference>
<comment type="caution">
    <text evidence="1">The sequence shown here is derived from an EMBL/GenBank/DDBJ whole genome shotgun (WGS) entry which is preliminary data.</text>
</comment>
<dbReference type="Proteomes" id="UP000244722">
    <property type="component" value="Unassembled WGS sequence"/>
</dbReference>
<dbReference type="AlphaFoldDB" id="A0A2T7A2A8"/>